<protein>
    <submittedName>
        <fullName evidence="2">Uncharacterized protein</fullName>
    </submittedName>
</protein>
<dbReference type="RefSeq" id="WP_060783670.1">
    <property type="nucleotide sequence ID" value="NZ_CP014135.1"/>
</dbReference>
<name>A0A0X1T674_PSEAA</name>
<evidence type="ECO:0000256" key="1">
    <source>
        <dbReference type="SAM" id="Phobius"/>
    </source>
</evidence>
<dbReference type="KEGG" id="pagb:AWM79_20690"/>
<keyword evidence="3" id="KW-1185">Reference proteome</keyword>
<feature type="transmembrane region" description="Helical" evidence="1">
    <location>
        <begin position="49"/>
        <end position="67"/>
    </location>
</feature>
<evidence type="ECO:0000313" key="2">
    <source>
        <dbReference type="EMBL" id="AMB87580.1"/>
    </source>
</evidence>
<reference evidence="2 3" key="1">
    <citation type="submission" date="2016-01" db="EMBL/GenBank/DDBJ databases">
        <authorList>
            <person name="McClelland M."/>
            <person name="Jain A."/>
            <person name="Saraogi P."/>
            <person name="Mendelson R."/>
            <person name="Westerman R."/>
            <person name="SanMiguel P."/>
            <person name="Csonka L."/>
        </authorList>
    </citation>
    <scope>NUCLEOTIDE SEQUENCE [LARGE SCALE GENOMIC DNA]</scope>
    <source>
        <strain evidence="2 3">NCPPB 2472</strain>
    </source>
</reference>
<proteinExistence type="predicted"/>
<dbReference type="EMBL" id="CP014135">
    <property type="protein sequence ID" value="AMB87580.1"/>
    <property type="molecule type" value="Genomic_DNA"/>
</dbReference>
<keyword evidence="1" id="KW-0472">Membrane</keyword>
<gene>
    <name evidence="2" type="ORF">AWM79_20690</name>
</gene>
<accession>A0A0X1T674</accession>
<dbReference type="Proteomes" id="UP000063229">
    <property type="component" value="Chromosome"/>
</dbReference>
<evidence type="ECO:0000313" key="3">
    <source>
        <dbReference type="Proteomes" id="UP000063229"/>
    </source>
</evidence>
<dbReference type="AlphaFoldDB" id="A0A0X1T674"/>
<keyword evidence="1" id="KW-0812">Transmembrane</keyword>
<feature type="transmembrane region" description="Helical" evidence="1">
    <location>
        <begin position="73"/>
        <end position="94"/>
    </location>
</feature>
<organism evidence="2 3">
    <name type="scientific">Pseudomonas agarici</name>
    <dbReference type="NCBI Taxonomy" id="46677"/>
    <lineage>
        <taxon>Bacteria</taxon>
        <taxon>Pseudomonadati</taxon>
        <taxon>Pseudomonadota</taxon>
        <taxon>Gammaproteobacteria</taxon>
        <taxon>Pseudomonadales</taxon>
        <taxon>Pseudomonadaceae</taxon>
        <taxon>Pseudomonas</taxon>
    </lineage>
</organism>
<keyword evidence="1" id="KW-1133">Transmembrane helix</keyword>
<sequence>MLFAIVATLLAVLISVVYLYCVYDGIKRASREIHAVADESYDWASYTRINFKVLNSIIGSVLLIYLLSVAPLFWYLVPFAGLGAAVGVISAFIIEQRSEDLDQQAADWLAVRQR</sequence>
<feature type="transmembrane region" description="Helical" evidence="1">
    <location>
        <begin position="6"/>
        <end position="23"/>
    </location>
</feature>